<dbReference type="Pfam" id="PF05065">
    <property type="entry name" value="Phage_capsid"/>
    <property type="match status" value="1"/>
</dbReference>
<evidence type="ECO:0000256" key="1">
    <source>
        <dbReference type="ARBA" id="ARBA00004328"/>
    </source>
</evidence>
<feature type="region of interest" description="Disordered" evidence="2">
    <location>
        <begin position="36"/>
        <end position="77"/>
    </location>
</feature>
<feature type="domain" description="Phage capsid-like C-terminal" evidence="3">
    <location>
        <begin position="123"/>
        <end position="385"/>
    </location>
</feature>
<dbReference type="AlphaFoldDB" id="A0AAE3EHG7"/>
<comment type="subcellular location">
    <subcellularLocation>
        <location evidence="1">Virion</location>
    </subcellularLocation>
</comment>
<accession>A0AAE3EHG7</accession>
<sequence>MNKKKLEELRKANDALLDQIKKENRELTPAEKELFEARNEVLAFHSEEPPAQPTEKRSDPAAPQAPETRSAPPAPGVAGIVVAETRALELAAVEMKEEAESRAIATALLEKRAVAVGANGDSQFSNRVFEIPGDLTNILNAITMETNAAPNTKFPLFSPNLDNVKRVSEDGTGSTVSTTAFTPVVVTPAPYLAFVPVSDSFLKQNPGGAVAKLAPMFNKQFLRKMAKEIVFGTGSGEMLGVFKDTGITANATTAAPGGPKIVDITALIAKLTGKFLRSELSIVINPIFWGAIMAEDIYHTHVTFQNGIFAFDGVKIFENDNAPTTLTAGSKVAVIGNFTDYGVAVAQNVELRMINPVAGSLNSNLQGVSYFDGKAIVTDSFAYLKTGAQT</sequence>
<dbReference type="Gene3D" id="3.30.2400.10">
    <property type="entry name" value="Major capsid protein gp5"/>
    <property type="match status" value="1"/>
</dbReference>
<reference evidence="4" key="1">
    <citation type="submission" date="2021-08" db="EMBL/GenBank/DDBJ databases">
        <title>Comparative analyses of Brucepasteria parasyntrophica and Teretinema zuelzerae.</title>
        <authorList>
            <person name="Song Y."/>
            <person name="Brune A."/>
        </authorList>
    </citation>
    <scope>NUCLEOTIDE SEQUENCE</scope>
    <source>
        <strain evidence="4">DSM 1903</strain>
    </source>
</reference>
<dbReference type="SUPFAM" id="SSF56563">
    <property type="entry name" value="Major capsid protein gp5"/>
    <property type="match status" value="1"/>
</dbReference>
<dbReference type="Proteomes" id="UP001198163">
    <property type="component" value="Unassembled WGS sequence"/>
</dbReference>
<keyword evidence="5" id="KW-1185">Reference proteome</keyword>
<dbReference type="RefSeq" id="WP_230755222.1">
    <property type="nucleotide sequence ID" value="NZ_JAINWA010000003.1"/>
</dbReference>
<evidence type="ECO:0000259" key="3">
    <source>
        <dbReference type="Pfam" id="PF05065"/>
    </source>
</evidence>
<dbReference type="InterPro" id="IPR054612">
    <property type="entry name" value="Phage_capsid-like_C"/>
</dbReference>
<evidence type="ECO:0000313" key="4">
    <source>
        <dbReference type="EMBL" id="MCD1654722.1"/>
    </source>
</evidence>
<evidence type="ECO:0000256" key="2">
    <source>
        <dbReference type="SAM" id="MobiDB-lite"/>
    </source>
</evidence>
<gene>
    <name evidence="4" type="ORF">K7J14_08385</name>
</gene>
<dbReference type="InterPro" id="IPR024455">
    <property type="entry name" value="Phage_capsid"/>
</dbReference>
<protein>
    <submittedName>
        <fullName evidence="4">Phage major capsid protein</fullName>
    </submittedName>
</protein>
<dbReference type="NCBIfam" id="TIGR01554">
    <property type="entry name" value="major_cap_HK97"/>
    <property type="match status" value="1"/>
</dbReference>
<proteinExistence type="predicted"/>
<evidence type="ECO:0000313" key="5">
    <source>
        <dbReference type="Proteomes" id="UP001198163"/>
    </source>
</evidence>
<comment type="caution">
    <text evidence="4">The sequence shown here is derived from an EMBL/GenBank/DDBJ whole genome shotgun (WGS) entry which is preliminary data.</text>
</comment>
<name>A0AAE3EHG7_9SPIR</name>
<dbReference type="EMBL" id="JAINWA010000003">
    <property type="protein sequence ID" value="MCD1654722.1"/>
    <property type="molecule type" value="Genomic_DNA"/>
</dbReference>
<organism evidence="4 5">
    <name type="scientific">Teretinema zuelzerae</name>
    <dbReference type="NCBI Taxonomy" id="156"/>
    <lineage>
        <taxon>Bacteria</taxon>
        <taxon>Pseudomonadati</taxon>
        <taxon>Spirochaetota</taxon>
        <taxon>Spirochaetia</taxon>
        <taxon>Spirochaetales</taxon>
        <taxon>Treponemataceae</taxon>
        <taxon>Teretinema</taxon>
    </lineage>
</organism>